<name>A0A147B899_9ACAR</name>
<feature type="non-terminal residue" evidence="1">
    <location>
        <position position="1"/>
    </location>
</feature>
<dbReference type="EMBL" id="GEIB01001713">
    <property type="protein sequence ID" value="JAR86635.1"/>
    <property type="molecule type" value="Transcribed_RNA"/>
</dbReference>
<evidence type="ECO:0000313" key="1">
    <source>
        <dbReference type="EMBL" id="JAR86635.1"/>
    </source>
</evidence>
<sequence length="147" mass="16487">SSVFNVLTVSPLASPVRLPHVCLSYLPYDEAGLLEGLDHLRCFPSTNGNVFRLCQQLVKTVLLVEMSDQFTLKVILDKIDQEVHNGLWNTVLDVLAHNQEIGTNQALNHFTIPLFPDRKLLGRVAGHFRKQVDRLDGTVYLGRVHGC</sequence>
<accession>A0A147B899</accession>
<organism evidence="1">
    <name type="scientific">Alectorobius mimon</name>
    <dbReference type="NCBI Taxonomy" id="360319"/>
    <lineage>
        <taxon>Eukaryota</taxon>
        <taxon>Metazoa</taxon>
        <taxon>Ecdysozoa</taxon>
        <taxon>Arthropoda</taxon>
        <taxon>Chelicerata</taxon>
        <taxon>Arachnida</taxon>
        <taxon>Acari</taxon>
        <taxon>Parasitiformes</taxon>
        <taxon>Ixodida</taxon>
        <taxon>Ixodoidea</taxon>
        <taxon>Argasidae</taxon>
        <taxon>Ornithodorinae</taxon>
        <taxon>Alectorobius</taxon>
    </lineage>
</organism>
<dbReference type="AlphaFoldDB" id="A0A147B899"/>
<reference evidence="1" key="1">
    <citation type="submission" date="2016-03" db="EMBL/GenBank/DDBJ databases">
        <title>Gut transcriptome analysis on engorged females of Ornithodoros mimon (Acari: Argasidae) and phylogenetic inferences of soft ticks.</title>
        <authorList>
            <person name="Landulfo G.A."/>
            <person name="Giovanni D."/>
            <person name="Carvalho E."/>
            <person name="Junqueira-de-Azevedo I."/>
            <person name="Patane J."/>
            <person name="Mendoca R."/>
            <person name="Barros-Battesti D."/>
        </authorList>
    </citation>
    <scope>NUCLEOTIDE SEQUENCE</scope>
    <source>
        <strain evidence="1">Females</strain>
        <tissue evidence="1">Gut</tissue>
    </source>
</reference>
<protein>
    <submittedName>
        <fullName evidence="1">Dynamin 1 like protein</fullName>
    </submittedName>
</protein>
<proteinExistence type="predicted"/>